<dbReference type="Proteomes" id="UP000297777">
    <property type="component" value="Unassembled WGS sequence"/>
</dbReference>
<dbReference type="EMBL" id="PQXH01000058">
    <property type="protein sequence ID" value="TGO14080.1"/>
    <property type="molecule type" value="Genomic_DNA"/>
</dbReference>
<evidence type="ECO:0000313" key="2">
    <source>
        <dbReference type="EMBL" id="TGO14080.1"/>
    </source>
</evidence>
<accession>A0A4Z1ERH2</accession>
<evidence type="ECO:0000256" key="1">
    <source>
        <dbReference type="SAM" id="MobiDB-lite"/>
    </source>
</evidence>
<feature type="compositionally biased region" description="Basic and acidic residues" evidence="1">
    <location>
        <begin position="32"/>
        <end position="45"/>
    </location>
</feature>
<proteinExistence type="predicted"/>
<name>A0A4Z1ERH2_9HELO</name>
<comment type="caution">
    <text evidence="2">The sequence shown here is derived from an EMBL/GenBank/DDBJ whole genome shotgun (WGS) entry which is preliminary data.</text>
</comment>
<feature type="compositionally biased region" description="Basic residues" evidence="1">
    <location>
        <begin position="1"/>
        <end position="11"/>
    </location>
</feature>
<organism evidence="2 3">
    <name type="scientific">Botrytis tulipae</name>
    <dbReference type="NCBI Taxonomy" id="87230"/>
    <lineage>
        <taxon>Eukaryota</taxon>
        <taxon>Fungi</taxon>
        <taxon>Dikarya</taxon>
        <taxon>Ascomycota</taxon>
        <taxon>Pezizomycotina</taxon>
        <taxon>Leotiomycetes</taxon>
        <taxon>Helotiales</taxon>
        <taxon>Sclerotiniaceae</taxon>
        <taxon>Botrytis</taxon>
    </lineage>
</organism>
<evidence type="ECO:0000313" key="3">
    <source>
        <dbReference type="Proteomes" id="UP000297777"/>
    </source>
</evidence>
<feature type="region of interest" description="Disordered" evidence="1">
    <location>
        <begin position="1"/>
        <end position="45"/>
    </location>
</feature>
<keyword evidence="3" id="KW-1185">Reference proteome</keyword>
<gene>
    <name evidence="2" type="ORF">BTUL_0058g00040</name>
</gene>
<dbReference type="AlphaFoldDB" id="A0A4Z1ERH2"/>
<reference evidence="2 3" key="1">
    <citation type="submission" date="2017-12" db="EMBL/GenBank/DDBJ databases">
        <title>Comparative genomics of Botrytis spp.</title>
        <authorList>
            <person name="Valero-Jimenez C.A."/>
            <person name="Tapia P."/>
            <person name="Veloso J."/>
            <person name="Silva-Moreno E."/>
            <person name="Staats M."/>
            <person name="Valdes J.H."/>
            <person name="Van Kan J.A.L."/>
        </authorList>
    </citation>
    <scope>NUCLEOTIDE SEQUENCE [LARGE SCALE GENOMIC DNA]</scope>
    <source>
        <strain evidence="2 3">Bt9001</strain>
    </source>
</reference>
<sequence length="78" mass="9227">MYNKKQKSKRKFPSEQNSKSNLKPRSKSKVSRPIEIKNREEGEKKGIMQRFAMPLKNKKSNASLFKTIWYKTAQSSKY</sequence>
<protein>
    <submittedName>
        <fullName evidence="2">Uncharacterized protein</fullName>
    </submittedName>
</protein>